<comment type="caution">
    <text evidence="14">The sequence shown here is derived from an EMBL/GenBank/DDBJ whole genome shotgun (WGS) entry which is preliminary data.</text>
</comment>
<dbReference type="PANTHER" id="PTHR18866">
    <property type="entry name" value="CARBOXYLASE:PYRUVATE/ACETYL-COA/PROPIONYL-COA CARBOXYLASE"/>
    <property type="match status" value="1"/>
</dbReference>
<dbReference type="Gene3D" id="3.30.700.40">
    <property type="match status" value="1"/>
</dbReference>
<keyword evidence="6" id="KW-0809">Transit peptide</keyword>
<proteinExistence type="predicted"/>
<dbReference type="GO" id="GO:0005759">
    <property type="term" value="C:mitochondrial matrix"/>
    <property type="evidence" value="ECO:0007669"/>
    <property type="project" value="UniProtKB-SubCell"/>
</dbReference>
<dbReference type="GO" id="GO:0005524">
    <property type="term" value="F:ATP binding"/>
    <property type="evidence" value="ECO:0007669"/>
    <property type="project" value="UniProtKB-UniRule"/>
</dbReference>
<dbReference type="PROSITE" id="PS50968">
    <property type="entry name" value="BIOTINYL_LIPOYL"/>
    <property type="match status" value="1"/>
</dbReference>
<dbReference type="GO" id="GO:0046872">
    <property type="term" value="F:metal ion binding"/>
    <property type="evidence" value="ECO:0007669"/>
    <property type="project" value="InterPro"/>
</dbReference>
<dbReference type="SMART" id="SM00878">
    <property type="entry name" value="Biotin_carb_C"/>
    <property type="match status" value="1"/>
</dbReference>
<dbReference type="PROSITE" id="PS00867">
    <property type="entry name" value="CPSASE_2"/>
    <property type="match status" value="1"/>
</dbReference>
<dbReference type="InterPro" id="IPR011053">
    <property type="entry name" value="Single_hybrid_motif"/>
</dbReference>
<keyword evidence="15" id="KW-1185">Reference proteome</keyword>
<dbReference type="InterPro" id="IPR001882">
    <property type="entry name" value="Biotin_BS"/>
</dbReference>
<dbReference type="InterPro" id="IPR005481">
    <property type="entry name" value="BC-like_N"/>
</dbReference>
<dbReference type="EMBL" id="BDGG01000003">
    <property type="protein sequence ID" value="GAU95575.1"/>
    <property type="molecule type" value="Genomic_DNA"/>
</dbReference>
<dbReference type="OrthoDB" id="196847at2759"/>
<name>A0A1D1V4E1_RAMVA</name>
<keyword evidence="5 10" id="KW-0067">ATP-binding</keyword>
<dbReference type="FunFam" id="3.30.1490.20:FF:000003">
    <property type="entry name" value="acetyl-CoA carboxylase isoform X1"/>
    <property type="match status" value="1"/>
</dbReference>
<feature type="domain" description="Biotin carboxylation" evidence="13">
    <location>
        <begin position="50"/>
        <end position="501"/>
    </location>
</feature>
<evidence type="ECO:0000256" key="1">
    <source>
        <dbReference type="ARBA" id="ARBA00001953"/>
    </source>
</evidence>
<evidence type="ECO:0000259" key="13">
    <source>
        <dbReference type="PROSITE" id="PS50979"/>
    </source>
</evidence>
<dbReference type="Pfam" id="PF00364">
    <property type="entry name" value="Biotin_lipoyl"/>
    <property type="match status" value="1"/>
</dbReference>
<dbReference type="InterPro" id="IPR005482">
    <property type="entry name" value="Biotin_COase_C"/>
</dbReference>
<evidence type="ECO:0000259" key="11">
    <source>
        <dbReference type="PROSITE" id="PS50968"/>
    </source>
</evidence>
<dbReference type="Pfam" id="PF21139">
    <property type="entry name" value="BT_MCC_alpha"/>
    <property type="match status" value="1"/>
</dbReference>
<dbReference type="InterPro" id="IPR050856">
    <property type="entry name" value="Biotin_carboxylase_complex"/>
</dbReference>
<dbReference type="Gene3D" id="3.30.470.20">
    <property type="entry name" value="ATP-grasp fold, B domain"/>
    <property type="match status" value="1"/>
</dbReference>
<feature type="domain" description="Lipoyl-binding" evidence="11">
    <location>
        <begin position="646"/>
        <end position="721"/>
    </location>
</feature>
<dbReference type="STRING" id="947166.A0A1D1V4E1"/>
<dbReference type="InterPro" id="IPR005479">
    <property type="entry name" value="CPAse_ATP-bd"/>
</dbReference>
<dbReference type="FunFam" id="3.40.50.20:FF:000010">
    <property type="entry name" value="Propionyl-CoA carboxylase subunit alpha"/>
    <property type="match status" value="1"/>
</dbReference>
<dbReference type="SUPFAM" id="SSF52440">
    <property type="entry name" value="PreATP-grasp domain"/>
    <property type="match status" value="1"/>
</dbReference>
<comment type="subcellular location">
    <subcellularLocation>
        <location evidence="2">Mitochondrion matrix</location>
    </subcellularLocation>
</comment>
<evidence type="ECO:0000256" key="9">
    <source>
        <dbReference type="ARBA" id="ARBA00056148"/>
    </source>
</evidence>
<accession>A0A1D1V4E1</accession>
<dbReference type="InterPro" id="IPR011054">
    <property type="entry name" value="Rudment_hybrid_motif"/>
</dbReference>
<dbReference type="InterPro" id="IPR016185">
    <property type="entry name" value="PreATP-grasp_dom_sf"/>
</dbReference>
<evidence type="ECO:0000256" key="5">
    <source>
        <dbReference type="ARBA" id="ARBA00022840"/>
    </source>
</evidence>
<dbReference type="InterPro" id="IPR048429">
    <property type="entry name" value="MCC_alpha_BT"/>
</dbReference>
<comment type="cofactor">
    <cofactor evidence="1">
        <name>biotin</name>
        <dbReference type="ChEBI" id="CHEBI:57586"/>
    </cofactor>
</comment>
<reference evidence="14 15" key="1">
    <citation type="journal article" date="2016" name="Nat. Commun.">
        <title>Extremotolerant tardigrade genome and improved radiotolerance of human cultured cells by tardigrade-unique protein.</title>
        <authorList>
            <person name="Hashimoto T."/>
            <person name="Horikawa D.D."/>
            <person name="Saito Y."/>
            <person name="Kuwahara H."/>
            <person name="Kozuka-Hata H."/>
            <person name="Shin-I T."/>
            <person name="Minakuchi Y."/>
            <person name="Ohishi K."/>
            <person name="Motoyama A."/>
            <person name="Aizu T."/>
            <person name="Enomoto A."/>
            <person name="Kondo K."/>
            <person name="Tanaka S."/>
            <person name="Hara Y."/>
            <person name="Koshikawa S."/>
            <person name="Sagara H."/>
            <person name="Miura T."/>
            <person name="Yokobori S."/>
            <person name="Miyagawa K."/>
            <person name="Suzuki Y."/>
            <person name="Kubo T."/>
            <person name="Oyama M."/>
            <person name="Kohara Y."/>
            <person name="Fujiyama A."/>
            <person name="Arakawa K."/>
            <person name="Katayama T."/>
            <person name="Toyoda A."/>
            <person name="Kunieda T."/>
        </authorList>
    </citation>
    <scope>NUCLEOTIDE SEQUENCE [LARGE SCALE GENOMIC DNA]</scope>
    <source>
        <strain evidence="14 15">YOKOZUNA-1</strain>
    </source>
</reference>
<evidence type="ECO:0000313" key="14">
    <source>
        <dbReference type="EMBL" id="GAU95575.1"/>
    </source>
</evidence>
<evidence type="ECO:0000256" key="10">
    <source>
        <dbReference type="PROSITE-ProRule" id="PRU00409"/>
    </source>
</evidence>
<dbReference type="CDD" id="cd06850">
    <property type="entry name" value="biotinyl_domain"/>
    <property type="match status" value="1"/>
</dbReference>
<dbReference type="Gene3D" id="2.40.50.100">
    <property type="match status" value="1"/>
</dbReference>
<evidence type="ECO:0000313" key="15">
    <source>
        <dbReference type="Proteomes" id="UP000186922"/>
    </source>
</evidence>
<gene>
    <name evidence="14" type="primary">RvY_07173-1</name>
    <name evidence="14" type="synonym">RvY_07173.1</name>
    <name evidence="14" type="ORF">RvY_07173</name>
</gene>
<keyword evidence="3" id="KW-0436">Ligase</keyword>
<dbReference type="FunFam" id="2.40.50.100:FF:000003">
    <property type="entry name" value="Acetyl-CoA carboxylase biotin carboxyl carrier protein"/>
    <property type="match status" value="1"/>
</dbReference>
<dbReference type="PROSITE" id="PS50975">
    <property type="entry name" value="ATP_GRASP"/>
    <property type="match status" value="1"/>
</dbReference>
<protein>
    <recommendedName>
        <fullName evidence="16">Methylcrotonoyl-CoA carboxylase subunit alpha, mitochondrial</fullName>
    </recommendedName>
</protein>
<comment type="function">
    <text evidence="9">This is one of the 2 subunits of the biotin-dependent propionyl-CoA carboxylase (PCC), a mitochondrial enzyme involved in the catabolism of odd chain fatty acids, branched-chain amino acids isoleucine, threonine, methionine, and valine and other metabolites. Propionyl-CoA carboxylase catalyzes the carboxylation of propionyl-CoA/propanoyl-CoA to D-methylmalonyl-CoA/(S)-methylmalonyl-CoA. Within the holoenzyme, the alpha subunit catalyzes the ATP-dependent carboxylation of the biotin carried by the biotin carboxyl carrier (BCC) domain, while the beta subunit then transfers the carboxyl group from carboxylated biotin to propionyl-CoA. Propionyl-CoA carboxylase also significantly acts on butyryl-CoA/butanoyl-CoA, which is converted to ethylmalonyl-CoA/(2S)-ethylmalonyl-CoA. Other alternative minor substrates include (2E)-butenoyl-CoA/crotonoyl-CoA.</text>
</comment>
<feature type="domain" description="ATP-grasp" evidence="12">
    <location>
        <begin position="169"/>
        <end position="367"/>
    </location>
</feature>
<organism evidence="14 15">
    <name type="scientific">Ramazzottius varieornatus</name>
    <name type="common">Water bear</name>
    <name type="synonym">Tardigrade</name>
    <dbReference type="NCBI Taxonomy" id="947166"/>
    <lineage>
        <taxon>Eukaryota</taxon>
        <taxon>Metazoa</taxon>
        <taxon>Ecdysozoa</taxon>
        <taxon>Tardigrada</taxon>
        <taxon>Eutardigrada</taxon>
        <taxon>Parachela</taxon>
        <taxon>Hypsibioidea</taxon>
        <taxon>Ramazzottiidae</taxon>
        <taxon>Ramazzottius</taxon>
    </lineage>
</organism>
<keyword evidence="4 10" id="KW-0547">Nucleotide-binding</keyword>
<evidence type="ECO:0000256" key="3">
    <source>
        <dbReference type="ARBA" id="ARBA00022598"/>
    </source>
</evidence>
<dbReference type="Pfam" id="PF00289">
    <property type="entry name" value="Biotin_carb_N"/>
    <property type="match status" value="1"/>
</dbReference>
<evidence type="ECO:0000256" key="2">
    <source>
        <dbReference type="ARBA" id="ARBA00004305"/>
    </source>
</evidence>
<evidence type="ECO:0000256" key="6">
    <source>
        <dbReference type="ARBA" id="ARBA00022946"/>
    </source>
</evidence>
<evidence type="ECO:0000256" key="8">
    <source>
        <dbReference type="ARBA" id="ARBA00023267"/>
    </source>
</evidence>
<dbReference type="Proteomes" id="UP000186922">
    <property type="component" value="Unassembled WGS sequence"/>
</dbReference>
<dbReference type="InterPro" id="IPR000089">
    <property type="entry name" value="Biotin_lipoyl"/>
</dbReference>
<dbReference type="SUPFAM" id="SSF56059">
    <property type="entry name" value="Glutathione synthetase ATP-binding domain-like"/>
    <property type="match status" value="1"/>
</dbReference>
<dbReference type="PROSITE" id="PS00188">
    <property type="entry name" value="BIOTIN"/>
    <property type="match status" value="1"/>
</dbReference>
<dbReference type="Pfam" id="PF02785">
    <property type="entry name" value="Biotin_carb_C"/>
    <property type="match status" value="1"/>
</dbReference>
<dbReference type="SUPFAM" id="SSF51230">
    <property type="entry name" value="Single hybrid motif"/>
    <property type="match status" value="1"/>
</dbReference>
<dbReference type="PANTHER" id="PTHR18866:SF33">
    <property type="entry name" value="METHYLCROTONOYL-COA CARBOXYLASE SUBUNIT ALPHA, MITOCHONDRIAL-RELATED"/>
    <property type="match status" value="1"/>
</dbReference>
<dbReference type="PROSITE" id="PS50979">
    <property type="entry name" value="BC"/>
    <property type="match status" value="1"/>
</dbReference>
<keyword evidence="8" id="KW-0092">Biotin</keyword>
<evidence type="ECO:0008006" key="16">
    <source>
        <dbReference type="Google" id="ProtNLM"/>
    </source>
</evidence>
<dbReference type="GO" id="GO:0004485">
    <property type="term" value="F:methylcrotonoyl-CoA carboxylase activity"/>
    <property type="evidence" value="ECO:0007669"/>
    <property type="project" value="TreeGrafter"/>
</dbReference>
<dbReference type="FunFam" id="3.30.470.20:FF:000028">
    <property type="entry name" value="Methylcrotonoyl-CoA carboxylase subunit alpha, mitochondrial"/>
    <property type="match status" value="1"/>
</dbReference>
<evidence type="ECO:0000256" key="7">
    <source>
        <dbReference type="ARBA" id="ARBA00023128"/>
    </source>
</evidence>
<dbReference type="Pfam" id="PF02786">
    <property type="entry name" value="CPSase_L_D2"/>
    <property type="match status" value="1"/>
</dbReference>
<evidence type="ECO:0000256" key="4">
    <source>
        <dbReference type="ARBA" id="ARBA00022741"/>
    </source>
</evidence>
<sequence length="726" mass="80356">MAVLAAVGRRAQRSIHFRNRNLFHHRTLHQTTSETNQAHAKPQASPSASGFSRILIANRGEIACRIIRTARKMGIQTVAVYSEPDRKSLHVDMADQACHIGPASSNESYLNQQRIIESAMKTGAQAIHPGYGFLSQSPEFAQLCADNGIIFIGPSPRAIGDMGIKSTSKTLMENAGVPIIKGYHGDDQSIQKLKFEAKKIGFPVMIKAFRGGGGKGMRVALSEEEFEQQLESAKRESMKSFGDDAMLVEKYVQRPRHVEVQVFGDHHGNCVYLFERDCSVQRRHQKIIEEAPAPGISEETRRSIGEAAVKAAKAVDYVGAGTVEFILDPVRHEFFFMEMNTRLQVEHPVTEMITGTDLVAWQLKVAAGERLPLLQKDLQIRGHSFEARVYAENPEDNFMPGAGSLTHLSQDFDLKDYGGTIRVESGVRQGDQVSVHYDPMIAKLVVWGEDRSSALRRLRSVLTGYHISGLSTNINFLTRLCDNAAFQAADVSTDFIKERHSELFPEGQSPSPEQLAGAAVALSIQPKVVQSDGSAAARNDPFDTIKNWRLNYNHSHIVKLKQKGKEYDVRVISKGGSDYRVSTSGKDMKVEVAVEDLNGSQQFHITVDGTTSRFSFVRDQAKVMLFTQDGNVEFEVPAFKYESLLASKESGADEARAPMPGVIEKVMIHPGQKVEAGQPLIVMIAMKMEYVIKAPRGGVIKKIPVKQGENVKKNAQLVYYEDQTAS</sequence>
<evidence type="ECO:0000259" key="12">
    <source>
        <dbReference type="PROSITE" id="PS50975"/>
    </source>
</evidence>
<dbReference type="AlphaFoldDB" id="A0A1D1V4E1"/>
<keyword evidence="7" id="KW-0496">Mitochondrion</keyword>
<dbReference type="SUPFAM" id="SSF51246">
    <property type="entry name" value="Rudiment single hybrid motif"/>
    <property type="match status" value="1"/>
</dbReference>
<dbReference type="InterPro" id="IPR011761">
    <property type="entry name" value="ATP-grasp"/>
</dbReference>
<dbReference type="InterPro" id="IPR011764">
    <property type="entry name" value="Biotin_carboxylation_dom"/>
</dbReference>